<proteinExistence type="predicted"/>
<gene>
    <name evidence="2" type="ORF">POCTA_138.1.T1220086</name>
</gene>
<evidence type="ECO:0000256" key="1">
    <source>
        <dbReference type="SAM" id="Phobius"/>
    </source>
</evidence>
<keyword evidence="1" id="KW-1133">Transmembrane helix</keyword>
<dbReference type="Proteomes" id="UP000683925">
    <property type="component" value="Unassembled WGS sequence"/>
</dbReference>
<accession>A0A8S1XHK1</accession>
<keyword evidence="1" id="KW-0472">Membrane</keyword>
<keyword evidence="3" id="KW-1185">Reference proteome</keyword>
<reference evidence="2" key="1">
    <citation type="submission" date="2021-01" db="EMBL/GenBank/DDBJ databases">
        <authorList>
            <consortium name="Genoscope - CEA"/>
            <person name="William W."/>
        </authorList>
    </citation>
    <scope>NUCLEOTIDE SEQUENCE</scope>
</reference>
<dbReference type="EMBL" id="CAJJDP010000122">
    <property type="protein sequence ID" value="CAD8200563.1"/>
    <property type="molecule type" value="Genomic_DNA"/>
</dbReference>
<name>A0A8S1XHK1_PAROT</name>
<protein>
    <submittedName>
        <fullName evidence="2">Uncharacterized protein</fullName>
    </submittedName>
</protein>
<evidence type="ECO:0000313" key="3">
    <source>
        <dbReference type="Proteomes" id="UP000683925"/>
    </source>
</evidence>
<sequence>MELKHFSRRVSSQMQQGKMKEFWFFNEIFSGRNQTKFLFYFIFGGFYCSQNIHIGATFFGPQHLL</sequence>
<organism evidence="2 3">
    <name type="scientific">Paramecium octaurelia</name>
    <dbReference type="NCBI Taxonomy" id="43137"/>
    <lineage>
        <taxon>Eukaryota</taxon>
        <taxon>Sar</taxon>
        <taxon>Alveolata</taxon>
        <taxon>Ciliophora</taxon>
        <taxon>Intramacronucleata</taxon>
        <taxon>Oligohymenophorea</taxon>
        <taxon>Peniculida</taxon>
        <taxon>Parameciidae</taxon>
        <taxon>Paramecium</taxon>
    </lineage>
</organism>
<evidence type="ECO:0000313" key="2">
    <source>
        <dbReference type="EMBL" id="CAD8200563.1"/>
    </source>
</evidence>
<comment type="caution">
    <text evidence="2">The sequence shown here is derived from an EMBL/GenBank/DDBJ whole genome shotgun (WGS) entry which is preliminary data.</text>
</comment>
<dbReference type="AlphaFoldDB" id="A0A8S1XHK1"/>
<feature type="transmembrane region" description="Helical" evidence="1">
    <location>
        <begin position="37"/>
        <end position="59"/>
    </location>
</feature>
<keyword evidence="1" id="KW-0812">Transmembrane</keyword>